<dbReference type="AlphaFoldDB" id="A0A069QLF2"/>
<dbReference type="InterPro" id="IPR056092">
    <property type="entry name" value="DUF7675"/>
</dbReference>
<dbReference type="PATRIC" id="fig|1122985.7.peg.1080"/>
<dbReference type="EMBL" id="JNGW01000041">
    <property type="protein sequence ID" value="KDR52869.1"/>
    <property type="molecule type" value="Genomic_DNA"/>
</dbReference>
<comment type="caution">
    <text evidence="2">The sequence shown here is derived from an EMBL/GenBank/DDBJ whole genome shotgun (WGS) entry which is preliminary data.</text>
</comment>
<dbReference type="Proteomes" id="UP000027442">
    <property type="component" value="Unassembled WGS sequence"/>
</dbReference>
<evidence type="ECO:0000313" key="2">
    <source>
        <dbReference type="EMBL" id="KDR52869.1"/>
    </source>
</evidence>
<evidence type="ECO:0000259" key="1">
    <source>
        <dbReference type="Pfam" id="PF24723"/>
    </source>
</evidence>
<sequence>MTNYHFYKANKSDTIYWVDNVECVGEHLFTFDKKKIFNLFADYPHNLAKEQKDIFDKENPYWADFFGDSTFEEKKNDVSAIR</sequence>
<feature type="domain" description="DUF7675" evidence="1">
    <location>
        <begin position="6"/>
        <end position="68"/>
    </location>
</feature>
<reference evidence="2 3" key="1">
    <citation type="submission" date="2013-08" db="EMBL/GenBank/DDBJ databases">
        <authorList>
            <person name="Weinstock G."/>
            <person name="Sodergren E."/>
            <person name="Wylie T."/>
            <person name="Fulton L."/>
            <person name="Fulton R."/>
            <person name="Fronick C."/>
            <person name="O'Laughlin M."/>
            <person name="Godfrey J."/>
            <person name="Miner T."/>
            <person name="Herter B."/>
            <person name="Appelbaum E."/>
            <person name="Cordes M."/>
            <person name="Lek S."/>
            <person name="Wollam A."/>
            <person name="Pepin K.H."/>
            <person name="Palsikar V.B."/>
            <person name="Mitreva M."/>
            <person name="Wilson R.K."/>
        </authorList>
    </citation>
    <scope>NUCLEOTIDE SEQUENCE [LARGE SCALE GENOMIC DNA]</scope>
    <source>
        <strain evidence="2 3">ATCC 15930</strain>
    </source>
</reference>
<accession>A0A069QLF2</accession>
<protein>
    <recommendedName>
        <fullName evidence="1">DUF7675 domain-containing protein</fullName>
    </recommendedName>
</protein>
<dbReference type="HOGENOM" id="CLU_189218_0_0_10"/>
<name>A0A069QLF2_HOYLO</name>
<proteinExistence type="predicted"/>
<gene>
    <name evidence="2" type="ORF">HMPREF1991_01041</name>
</gene>
<dbReference type="Pfam" id="PF24723">
    <property type="entry name" value="DUF7675"/>
    <property type="match status" value="1"/>
</dbReference>
<organism evidence="2 3">
    <name type="scientific">Hoylesella loescheii DSM 19665 = JCM 12249 = ATCC 15930</name>
    <dbReference type="NCBI Taxonomy" id="1122985"/>
    <lineage>
        <taxon>Bacteria</taxon>
        <taxon>Pseudomonadati</taxon>
        <taxon>Bacteroidota</taxon>
        <taxon>Bacteroidia</taxon>
        <taxon>Bacteroidales</taxon>
        <taxon>Prevotellaceae</taxon>
        <taxon>Hoylesella</taxon>
    </lineage>
</organism>
<evidence type="ECO:0000313" key="3">
    <source>
        <dbReference type="Proteomes" id="UP000027442"/>
    </source>
</evidence>
<keyword evidence="3" id="KW-1185">Reference proteome</keyword>
<dbReference type="RefSeq" id="WP_018968087.1">
    <property type="nucleotide sequence ID" value="NZ_KB899220.1"/>
</dbReference>